<comment type="caution">
    <text evidence="2">The sequence shown here is derived from an EMBL/GenBank/DDBJ whole genome shotgun (WGS) entry which is preliminary data.</text>
</comment>
<name>K2FYG2_9BACT</name>
<organism evidence="2">
    <name type="scientific">uncultured bacterium</name>
    <name type="common">gcode 4</name>
    <dbReference type="NCBI Taxonomy" id="1234023"/>
    <lineage>
        <taxon>Bacteria</taxon>
        <taxon>environmental samples</taxon>
    </lineage>
</organism>
<keyword evidence="1" id="KW-1133">Transmembrane helix</keyword>
<dbReference type="AlphaFoldDB" id="K2FYG2"/>
<evidence type="ECO:0000313" key="2">
    <source>
        <dbReference type="EMBL" id="EKE26937.1"/>
    </source>
</evidence>
<proteinExistence type="predicted"/>
<keyword evidence="1" id="KW-0472">Membrane</keyword>
<dbReference type="EMBL" id="AMFJ01000630">
    <property type="protein sequence ID" value="EKE26937.1"/>
    <property type="molecule type" value="Genomic_DNA"/>
</dbReference>
<feature type="transmembrane region" description="Helical" evidence="1">
    <location>
        <begin position="12"/>
        <end position="37"/>
    </location>
</feature>
<gene>
    <name evidence="2" type="ORF">ACD_4C00114G0003</name>
</gene>
<keyword evidence="1" id="KW-0812">Transmembrane</keyword>
<evidence type="ECO:0000256" key="1">
    <source>
        <dbReference type="SAM" id="Phobius"/>
    </source>
</evidence>
<accession>K2FYG2</accession>
<reference evidence="2" key="1">
    <citation type="journal article" date="2012" name="Science">
        <title>Fermentation, hydrogen, and sulfur metabolism in multiple uncultivated bacterial phyla.</title>
        <authorList>
            <person name="Wrighton K.C."/>
            <person name="Thomas B.C."/>
            <person name="Sharon I."/>
            <person name="Miller C.S."/>
            <person name="Castelle C.J."/>
            <person name="VerBerkmoes N.C."/>
            <person name="Wilkins M.J."/>
            <person name="Hettich R.L."/>
            <person name="Lipton M.S."/>
            <person name="Williams K.H."/>
            <person name="Long P.E."/>
            <person name="Banfield J.F."/>
        </authorList>
    </citation>
    <scope>NUCLEOTIDE SEQUENCE [LARGE SCALE GENOMIC DNA]</scope>
</reference>
<sequence>MTRMRNREVKQNYSSFILPVIIALSVIILIIKMFFWWASSNSSRTWSYVNVIPNQDKSEIYIFMSWDSKKQIDWQEKMFSTDNKAQVKLWEAKITIENNNSNIFLDKLGELKYEWLNDGKQTFSLLTSKLWAEVKSSNIEFKLKNIVINPDESSVLAFNQNAIASTVYVLKWKTNVKLGQNDSNSEKNIDLWVWQKMTIMNNDLNDENLNLSDKIEPIDDIFKTEDFFVKHNWNSYLESNSLSGTLTWSWNMLSWSLNQKNQKVIVFNNPLDESSIDWSSLDIDWKIISVDVEKITINDKEVSINKEERTFALNWFELDDKINNLVYKSYDKDNNLLAKWVIVVYSSWKTPKKEDEKPTVTTYPISDKDFKILEPLDNPFKTTDNIVKISWQVNKWVVKFITINWFRLTKFPQFASNWYYFANKDYWTMNDWINLYTIKYYWKDDELLSTNLFTIVKESSIKEEIEQIQAPATSTWSNNW</sequence>
<protein>
    <submittedName>
        <fullName evidence="2">Uncharacterized protein</fullName>
    </submittedName>
</protein>